<dbReference type="Proteomes" id="UP000178912">
    <property type="component" value="Unassembled WGS sequence"/>
</dbReference>
<protein>
    <submittedName>
        <fullName evidence="3">Uncharacterized protein</fullName>
    </submittedName>
</protein>
<reference evidence="4" key="1">
    <citation type="submission" date="2016-03" db="EMBL/GenBank/DDBJ databases">
        <authorList>
            <person name="Guldener U."/>
        </authorList>
    </citation>
    <scope>NUCLEOTIDE SEQUENCE [LARGE SCALE GENOMIC DNA]</scope>
    <source>
        <strain evidence="4">04CH-RAC-A.6.1</strain>
    </source>
</reference>
<evidence type="ECO:0000313" key="3">
    <source>
        <dbReference type="EMBL" id="CZS90212.1"/>
    </source>
</evidence>
<evidence type="ECO:0000256" key="1">
    <source>
        <dbReference type="SAM" id="MobiDB-lite"/>
    </source>
</evidence>
<dbReference type="AlphaFoldDB" id="A0A1E1JWW8"/>
<accession>A0A1E1JWW8</accession>
<name>A0A1E1JWW8_9HELO</name>
<feature type="compositionally biased region" description="Polar residues" evidence="1">
    <location>
        <begin position="186"/>
        <end position="201"/>
    </location>
</feature>
<feature type="region of interest" description="Disordered" evidence="1">
    <location>
        <begin position="106"/>
        <end position="144"/>
    </location>
</feature>
<dbReference type="EMBL" id="FJUX01000005">
    <property type="protein sequence ID" value="CZS90212.1"/>
    <property type="molecule type" value="Genomic_DNA"/>
</dbReference>
<keyword evidence="2" id="KW-0812">Transmembrane</keyword>
<feature type="compositionally biased region" description="Polar residues" evidence="1">
    <location>
        <begin position="113"/>
        <end position="136"/>
    </location>
</feature>
<organism evidence="3 4">
    <name type="scientific">Rhynchosporium agropyri</name>
    <dbReference type="NCBI Taxonomy" id="914238"/>
    <lineage>
        <taxon>Eukaryota</taxon>
        <taxon>Fungi</taxon>
        <taxon>Dikarya</taxon>
        <taxon>Ascomycota</taxon>
        <taxon>Pezizomycotina</taxon>
        <taxon>Leotiomycetes</taxon>
        <taxon>Helotiales</taxon>
        <taxon>Ploettnerulaceae</taxon>
        <taxon>Rhynchosporium</taxon>
    </lineage>
</organism>
<feature type="region of interest" description="Disordered" evidence="1">
    <location>
        <begin position="185"/>
        <end position="213"/>
    </location>
</feature>
<evidence type="ECO:0000256" key="2">
    <source>
        <dbReference type="SAM" id="Phobius"/>
    </source>
</evidence>
<keyword evidence="4" id="KW-1185">Reference proteome</keyword>
<gene>
    <name evidence="3" type="ORF">RAG0_01354</name>
</gene>
<proteinExistence type="predicted"/>
<keyword evidence="2" id="KW-1133">Transmembrane helix</keyword>
<evidence type="ECO:0000313" key="4">
    <source>
        <dbReference type="Proteomes" id="UP000178912"/>
    </source>
</evidence>
<keyword evidence="2" id="KW-0472">Membrane</keyword>
<sequence>MAPKLLFLRGIPGLVTPPPGVKLPDSFANTSSTLTQPDHTSYFPSSISPNTTIPVDDYPPQPHSGFDKYSLLGLMGLGYLISVFIAYILHRIKKKKDRDAQDLAASNAALRPDTNSSLNSDTNTHIANDTNSNNGSDRALSPGFRLNGRDLTILRTERHDGNGDPLPDLGRARTAPPAYEPCGMSWTDQELTQGTPGYSENRTGDVTRGTVAL</sequence>
<feature type="transmembrane region" description="Helical" evidence="2">
    <location>
        <begin position="69"/>
        <end position="89"/>
    </location>
</feature>